<dbReference type="EMBL" id="CM034403">
    <property type="protein sequence ID" value="KAJ0174448.1"/>
    <property type="molecule type" value="Genomic_DNA"/>
</dbReference>
<name>A0ACC1CSB1_9NEOP</name>
<organism evidence="1 2">
    <name type="scientific">Dendrolimus kikuchii</name>
    <dbReference type="NCBI Taxonomy" id="765133"/>
    <lineage>
        <taxon>Eukaryota</taxon>
        <taxon>Metazoa</taxon>
        <taxon>Ecdysozoa</taxon>
        <taxon>Arthropoda</taxon>
        <taxon>Hexapoda</taxon>
        <taxon>Insecta</taxon>
        <taxon>Pterygota</taxon>
        <taxon>Neoptera</taxon>
        <taxon>Endopterygota</taxon>
        <taxon>Lepidoptera</taxon>
        <taxon>Glossata</taxon>
        <taxon>Ditrysia</taxon>
        <taxon>Bombycoidea</taxon>
        <taxon>Lasiocampidae</taxon>
        <taxon>Dendrolimus</taxon>
    </lineage>
</organism>
<proteinExistence type="predicted"/>
<evidence type="ECO:0000313" key="2">
    <source>
        <dbReference type="Proteomes" id="UP000824533"/>
    </source>
</evidence>
<protein>
    <submittedName>
        <fullName evidence="1">Uncharacterized protein</fullName>
    </submittedName>
</protein>
<comment type="caution">
    <text evidence="1">The sequence shown here is derived from an EMBL/GenBank/DDBJ whole genome shotgun (WGS) entry which is preliminary data.</text>
</comment>
<gene>
    <name evidence="1" type="ORF">K1T71_009556</name>
</gene>
<accession>A0ACC1CSB1</accession>
<evidence type="ECO:0000313" key="1">
    <source>
        <dbReference type="EMBL" id="KAJ0174448.1"/>
    </source>
</evidence>
<sequence>MMYVNMGGPRKSLFIFLMGLAWKCRFSMPLLLSGTVAILGRAWMFQIRVHTVHSLHDNELVYYEDEEDQDDEDDGSWETESSDSWETIVEEVAYG</sequence>
<reference evidence="1 2" key="1">
    <citation type="journal article" date="2021" name="Front. Genet.">
        <title>Chromosome-Level Genome Assembly Reveals Significant Gene Expansion in the Toll and IMD Signaling Pathways of Dendrolimus kikuchii.</title>
        <authorList>
            <person name="Zhou J."/>
            <person name="Wu P."/>
            <person name="Xiong Z."/>
            <person name="Liu N."/>
            <person name="Zhao N."/>
            <person name="Ji M."/>
            <person name="Qiu Y."/>
            <person name="Yang B."/>
        </authorList>
    </citation>
    <scope>NUCLEOTIDE SEQUENCE [LARGE SCALE GENOMIC DNA]</scope>
    <source>
        <strain evidence="1">Ann1</strain>
    </source>
</reference>
<keyword evidence="2" id="KW-1185">Reference proteome</keyword>
<dbReference type="Proteomes" id="UP000824533">
    <property type="component" value="Linkage Group LG17"/>
</dbReference>